<gene>
    <name evidence="8" type="ORF">JK635_08295</name>
</gene>
<comment type="subcellular location">
    <subcellularLocation>
        <location evidence="1">Cell membrane</location>
        <topology evidence="1">Multi-pass membrane protein</topology>
    </subcellularLocation>
</comment>
<organism evidence="8 9">
    <name type="scientific">Neobacillus paridis</name>
    <dbReference type="NCBI Taxonomy" id="2803862"/>
    <lineage>
        <taxon>Bacteria</taxon>
        <taxon>Bacillati</taxon>
        <taxon>Bacillota</taxon>
        <taxon>Bacilli</taxon>
        <taxon>Bacillales</taxon>
        <taxon>Bacillaceae</taxon>
        <taxon>Neobacillus</taxon>
    </lineage>
</organism>
<dbReference type="InterPro" id="IPR010432">
    <property type="entry name" value="RDD"/>
</dbReference>
<keyword evidence="9" id="KW-1185">Reference proteome</keyword>
<sequence>MPSSTRYMGPHMEYGGILQRFLANILDSIILSIPFGVLFSVFAGNSTKALENGDFAGYIGAVSLYFLVSTALTILYFAGTYSSKMQASIGKRILKLKVVDVSGNRIGFGKSLIRCLVQCILSPILMIGYIVAFFNPQKQTLHDKLAKTYVIKR</sequence>
<feature type="domain" description="RDD" evidence="7">
    <location>
        <begin position="14"/>
        <end position="147"/>
    </location>
</feature>
<dbReference type="Pfam" id="PF06271">
    <property type="entry name" value="RDD"/>
    <property type="match status" value="1"/>
</dbReference>
<dbReference type="InterPro" id="IPR051791">
    <property type="entry name" value="Pra-immunoreactive"/>
</dbReference>
<comment type="caution">
    <text evidence="8">The sequence shown here is derived from an EMBL/GenBank/DDBJ whole genome shotgun (WGS) entry which is preliminary data.</text>
</comment>
<dbReference type="Proteomes" id="UP000623967">
    <property type="component" value="Unassembled WGS sequence"/>
</dbReference>
<reference evidence="8 9" key="1">
    <citation type="submission" date="2021-01" db="EMBL/GenBank/DDBJ databases">
        <title>Genome public.</title>
        <authorList>
            <person name="Liu C."/>
            <person name="Sun Q."/>
        </authorList>
    </citation>
    <scope>NUCLEOTIDE SEQUENCE [LARGE SCALE GENOMIC DNA]</scope>
    <source>
        <strain evidence="8 9">YIM B02564</strain>
    </source>
</reference>
<evidence type="ECO:0000313" key="8">
    <source>
        <dbReference type="EMBL" id="MBL4952208.1"/>
    </source>
</evidence>
<feature type="transmembrane region" description="Helical" evidence="6">
    <location>
        <begin position="21"/>
        <end position="43"/>
    </location>
</feature>
<proteinExistence type="predicted"/>
<keyword evidence="2" id="KW-1003">Cell membrane</keyword>
<evidence type="ECO:0000256" key="4">
    <source>
        <dbReference type="ARBA" id="ARBA00022989"/>
    </source>
</evidence>
<feature type="transmembrane region" description="Helical" evidence="6">
    <location>
        <begin position="115"/>
        <end position="134"/>
    </location>
</feature>
<dbReference type="PANTHER" id="PTHR36115:SF4">
    <property type="entry name" value="MEMBRANE PROTEIN"/>
    <property type="match status" value="1"/>
</dbReference>
<dbReference type="PANTHER" id="PTHR36115">
    <property type="entry name" value="PROLINE-RICH ANTIGEN HOMOLOG-RELATED"/>
    <property type="match status" value="1"/>
</dbReference>
<dbReference type="EMBL" id="JAESWB010000134">
    <property type="protein sequence ID" value="MBL4952208.1"/>
    <property type="molecule type" value="Genomic_DNA"/>
</dbReference>
<keyword evidence="5 6" id="KW-0472">Membrane</keyword>
<evidence type="ECO:0000256" key="5">
    <source>
        <dbReference type="ARBA" id="ARBA00023136"/>
    </source>
</evidence>
<keyword evidence="4 6" id="KW-1133">Transmembrane helix</keyword>
<feature type="transmembrane region" description="Helical" evidence="6">
    <location>
        <begin position="55"/>
        <end position="78"/>
    </location>
</feature>
<protein>
    <submittedName>
        <fullName evidence="8">RDD family protein</fullName>
    </submittedName>
</protein>
<keyword evidence="3 6" id="KW-0812">Transmembrane</keyword>
<accession>A0ABS1TLM1</accession>
<evidence type="ECO:0000256" key="6">
    <source>
        <dbReference type="SAM" id="Phobius"/>
    </source>
</evidence>
<evidence type="ECO:0000259" key="7">
    <source>
        <dbReference type="Pfam" id="PF06271"/>
    </source>
</evidence>
<name>A0ABS1TLM1_9BACI</name>
<evidence type="ECO:0000313" key="9">
    <source>
        <dbReference type="Proteomes" id="UP000623967"/>
    </source>
</evidence>
<evidence type="ECO:0000256" key="3">
    <source>
        <dbReference type="ARBA" id="ARBA00022692"/>
    </source>
</evidence>
<evidence type="ECO:0000256" key="2">
    <source>
        <dbReference type="ARBA" id="ARBA00022475"/>
    </source>
</evidence>
<evidence type="ECO:0000256" key="1">
    <source>
        <dbReference type="ARBA" id="ARBA00004651"/>
    </source>
</evidence>